<sequence length="243" mass="26160">MSEPGGPLDRDGWERVSSRTRSALREAGDRVAVAQDAARGMENLTSQALWALSRVVLVQERGQERSREAELRAPLHQLAEACQDAVLIGRQIHRLLGEAVEEIRTATATMAAVRPDLAGQDLVHHVTLGARLAVLEEGLVRCRPVLEQAVVRLTSAAEHAHQSVPASEGTVPRFPVEAVDRRLSVALEVGETLRRDLAAAQADSGRARGRVDTLCRAATARMAAHHARAPFPDQTATAPGVGR</sequence>
<organism evidence="2 3">
    <name type="scientific">Ornithinimicrobium avium</name>
    <dbReference type="NCBI Taxonomy" id="2283195"/>
    <lineage>
        <taxon>Bacteria</taxon>
        <taxon>Bacillati</taxon>
        <taxon>Actinomycetota</taxon>
        <taxon>Actinomycetes</taxon>
        <taxon>Micrococcales</taxon>
        <taxon>Ornithinimicrobiaceae</taxon>
        <taxon>Ornithinimicrobium</taxon>
    </lineage>
</organism>
<evidence type="ECO:0000256" key="1">
    <source>
        <dbReference type="SAM" id="MobiDB-lite"/>
    </source>
</evidence>
<dbReference type="Proteomes" id="UP000253790">
    <property type="component" value="Chromosome"/>
</dbReference>
<dbReference type="KEGG" id="orn:DV701_07380"/>
<keyword evidence="3" id="KW-1185">Reference proteome</keyword>
<feature type="region of interest" description="Disordered" evidence="1">
    <location>
        <begin position="224"/>
        <end position="243"/>
    </location>
</feature>
<evidence type="ECO:0000313" key="2">
    <source>
        <dbReference type="EMBL" id="AXH95968.1"/>
    </source>
</evidence>
<dbReference type="AlphaFoldDB" id="A0A345NLR0"/>
<gene>
    <name evidence="2" type="ORF">DV701_07380</name>
</gene>
<protein>
    <submittedName>
        <fullName evidence="2">Uncharacterized protein</fullName>
    </submittedName>
</protein>
<evidence type="ECO:0000313" key="3">
    <source>
        <dbReference type="Proteomes" id="UP000253790"/>
    </source>
</evidence>
<feature type="region of interest" description="Disordered" evidence="1">
    <location>
        <begin position="1"/>
        <end position="20"/>
    </location>
</feature>
<reference evidence="2 3" key="1">
    <citation type="submission" date="2018-07" db="EMBL/GenBank/DDBJ databases">
        <title>Complete genome sequencing of Ornithinimicrobium sp. AMA3305.</title>
        <authorList>
            <person name="Bae J.-W."/>
        </authorList>
    </citation>
    <scope>NUCLEOTIDE SEQUENCE [LARGE SCALE GENOMIC DNA]</scope>
    <source>
        <strain evidence="2 3">AMA3305</strain>
    </source>
</reference>
<dbReference type="RefSeq" id="WP_114927733.1">
    <property type="nucleotide sequence ID" value="NZ_CP031229.1"/>
</dbReference>
<dbReference type="EMBL" id="CP031229">
    <property type="protein sequence ID" value="AXH95968.1"/>
    <property type="molecule type" value="Genomic_DNA"/>
</dbReference>
<feature type="compositionally biased region" description="Basic and acidic residues" evidence="1">
    <location>
        <begin position="8"/>
        <end position="20"/>
    </location>
</feature>
<proteinExistence type="predicted"/>
<accession>A0A345NLR0</accession>
<name>A0A345NLR0_9MICO</name>